<comment type="caution">
    <text evidence="4">The sequence shown here is derived from an EMBL/GenBank/DDBJ whole genome shotgun (WGS) entry which is preliminary data.</text>
</comment>
<evidence type="ECO:0000256" key="1">
    <source>
        <dbReference type="ARBA" id="ARBA00009947"/>
    </source>
</evidence>
<feature type="region of interest" description="Disordered" evidence="3">
    <location>
        <begin position="231"/>
        <end position="253"/>
    </location>
</feature>
<reference evidence="4 5" key="1">
    <citation type="journal article" name="Sci. Rep.">
        <title>Genome-scale phylogenetic analyses confirm Olpidium as the closest living zoosporic fungus to the non-flagellated, terrestrial fungi.</title>
        <authorList>
            <person name="Chang Y."/>
            <person name="Rochon D."/>
            <person name="Sekimoto S."/>
            <person name="Wang Y."/>
            <person name="Chovatia M."/>
            <person name="Sandor L."/>
            <person name="Salamov A."/>
            <person name="Grigoriev I.V."/>
            <person name="Stajich J.E."/>
            <person name="Spatafora J.W."/>
        </authorList>
    </citation>
    <scope>NUCLEOTIDE SEQUENCE [LARGE SCALE GENOMIC DNA]</scope>
    <source>
        <strain evidence="4">S191</strain>
    </source>
</reference>
<evidence type="ECO:0000313" key="4">
    <source>
        <dbReference type="EMBL" id="KAG5460582.1"/>
    </source>
</evidence>
<protein>
    <submittedName>
        <fullName evidence="4">Nucleosome assembly protein</fullName>
    </submittedName>
</protein>
<dbReference type="SUPFAM" id="SSF143113">
    <property type="entry name" value="NAP-like"/>
    <property type="match status" value="1"/>
</dbReference>
<dbReference type="InterPro" id="IPR002164">
    <property type="entry name" value="NAP_family"/>
</dbReference>
<dbReference type="GO" id="GO:0006334">
    <property type="term" value="P:nucleosome assembly"/>
    <property type="evidence" value="ECO:0007669"/>
    <property type="project" value="InterPro"/>
</dbReference>
<organism evidence="4 5">
    <name type="scientific">Olpidium bornovanus</name>
    <dbReference type="NCBI Taxonomy" id="278681"/>
    <lineage>
        <taxon>Eukaryota</taxon>
        <taxon>Fungi</taxon>
        <taxon>Fungi incertae sedis</taxon>
        <taxon>Olpidiomycota</taxon>
        <taxon>Olpidiomycotina</taxon>
        <taxon>Olpidiomycetes</taxon>
        <taxon>Olpidiales</taxon>
        <taxon>Olpidiaceae</taxon>
        <taxon>Olpidium</taxon>
    </lineage>
</organism>
<dbReference type="GO" id="GO:0005634">
    <property type="term" value="C:nucleus"/>
    <property type="evidence" value="ECO:0007669"/>
    <property type="project" value="InterPro"/>
</dbReference>
<keyword evidence="5" id="KW-1185">Reference proteome</keyword>
<accession>A0A8H8DJX9</accession>
<dbReference type="AlphaFoldDB" id="A0A8H8DJX9"/>
<dbReference type="InterPro" id="IPR037231">
    <property type="entry name" value="NAP-like_sf"/>
</dbReference>
<dbReference type="Pfam" id="PF00956">
    <property type="entry name" value="NAP"/>
    <property type="match status" value="1"/>
</dbReference>
<dbReference type="OrthoDB" id="27325at2759"/>
<gene>
    <name evidence="4" type="ORF">BJ554DRAFT_7353</name>
</gene>
<dbReference type="Gene3D" id="3.30.1120.90">
    <property type="entry name" value="Nucleosome assembly protein"/>
    <property type="match status" value="1"/>
</dbReference>
<feature type="compositionally biased region" description="Acidic residues" evidence="3">
    <location>
        <begin position="80"/>
        <end position="97"/>
    </location>
</feature>
<dbReference type="PANTHER" id="PTHR11875">
    <property type="entry name" value="TESTIS-SPECIFIC Y-ENCODED PROTEIN"/>
    <property type="match status" value="1"/>
</dbReference>
<evidence type="ECO:0000313" key="5">
    <source>
        <dbReference type="Proteomes" id="UP000673691"/>
    </source>
</evidence>
<proteinExistence type="inferred from homology"/>
<feature type="compositionally biased region" description="Basic and acidic residues" evidence="3">
    <location>
        <begin position="63"/>
        <end position="73"/>
    </location>
</feature>
<evidence type="ECO:0000256" key="2">
    <source>
        <dbReference type="RuleBase" id="RU003876"/>
    </source>
</evidence>
<dbReference type="Proteomes" id="UP000673691">
    <property type="component" value="Unassembled WGS sequence"/>
</dbReference>
<name>A0A8H8DJX9_9FUNG</name>
<feature type="non-terminal residue" evidence="4">
    <location>
        <position position="1"/>
    </location>
</feature>
<evidence type="ECO:0000256" key="3">
    <source>
        <dbReference type="SAM" id="MobiDB-lite"/>
    </source>
</evidence>
<dbReference type="Gene3D" id="1.20.5.1500">
    <property type="match status" value="1"/>
</dbReference>
<feature type="region of interest" description="Disordered" evidence="3">
    <location>
        <begin position="54"/>
        <end position="100"/>
    </location>
</feature>
<dbReference type="EMBL" id="JAEFCI010005014">
    <property type="protein sequence ID" value="KAG5460582.1"/>
    <property type="molecule type" value="Genomic_DNA"/>
</dbReference>
<comment type="similarity">
    <text evidence="1 2">Belongs to the nucleosome assembly protein (NAP) family.</text>
</comment>
<sequence length="274" mass="30937">AEQSELENQFHKEVFALEKKYAEAFRPLYDRSLRARFAGSRATAELPLSRALVSGAGEPPTEEEVRLGKEAEHSLGLAVEGDEEEAEAPGEEQEDGVAEPNGVPDFWLRVLKTHPRFADLIAEPDEGPLRALSDVRMSYLPDETPGFRLSFHFAENEHFSNEVLVKTYYYQAGAVGGELLYDRADGTEVDWKPGKDLTVRVEVKRQRHKGTGKTREVRKTVPAESFFNFFTPPRLPEDGDDDDEGERSAELEDRLEFDYELGEELKERVIPHAG</sequence>